<comment type="similarity">
    <text evidence="1">Belongs to the aldehyde dehydrogenase family.</text>
</comment>
<evidence type="ECO:0000256" key="2">
    <source>
        <dbReference type="ARBA" id="ARBA00022857"/>
    </source>
</evidence>
<dbReference type="InterPro" id="IPR016163">
    <property type="entry name" value="Ald_DH_C"/>
</dbReference>
<dbReference type="InterPro" id="IPR044148">
    <property type="entry name" value="ALDH_GabD1-like"/>
</dbReference>
<feature type="domain" description="Aldehyde dehydrogenase" evidence="4">
    <location>
        <begin position="3"/>
        <end position="455"/>
    </location>
</feature>
<dbReference type="InterPro" id="IPR047110">
    <property type="entry name" value="GABD/Sad-like"/>
</dbReference>
<reference evidence="5 6" key="1">
    <citation type="submission" date="2020-03" db="EMBL/GenBank/DDBJ databases">
        <title>Whole genome shotgun sequence of Phytohabitans houttuyneae NBRC 108639.</title>
        <authorList>
            <person name="Komaki H."/>
            <person name="Tamura T."/>
        </authorList>
    </citation>
    <scope>NUCLEOTIDE SEQUENCE [LARGE SCALE GENOMIC DNA]</scope>
    <source>
        <strain evidence="5 6">NBRC 108639</strain>
    </source>
</reference>
<evidence type="ECO:0000313" key="6">
    <source>
        <dbReference type="Proteomes" id="UP000482800"/>
    </source>
</evidence>
<dbReference type="GO" id="GO:0004030">
    <property type="term" value="F:aldehyde dehydrogenase [NAD(P)+] activity"/>
    <property type="evidence" value="ECO:0007669"/>
    <property type="project" value="InterPro"/>
</dbReference>
<reference evidence="5 6" key="2">
    <citation type="submission" date="2020-03" db="EMBL/GenBank/DDBJ databases">
        <authorList>
            <person name="Ichikawa N."/>
            <person name="Kimura A."/>
            <person name="Kitahashi Y."/>
            <person name="Uohara A."/>
        </authorList>
    </citation>
    <scope>NUCLEOTIDE SEQUENCE [LARGE SCALE GENOMIC DNA]</scope>
    <source>
        <strain evidence="5 6">NBRC 108639</strain>
    </source>
</reference>
<dbReference type="SUPFAM" id="SSF53720">
    <property type="entry name" value="ALDH-like"/>
    <property type="match status" value="1"/>
</dbReference>
<dbReference type="NCBIfam" id="NF042989">
    <property type="entry name" value="AldDh_AldH_Clos"/>
    <property type="match status" value="1"/>
</dbReference>
<proteinExistence type="inferred from homology"/>
<dbReference type="FunFam" id="3.40.309.10:FF:000010">
    <property type="entry name" value="Gamma-aminobutyraldehyde dehydrogenase"/>
    <property type="match status" value="1"/>
</dbReference>
<keyword evidence="3" id="KW-0560">Oxidoreductase</keyword>
<dbReference type="Gene3D" id="3.40.605.10">
    <property type="entry name" value="Aldehyde Dehydrogenase, Chain A, domain 1"/>
    <property type="match status" value="1"/>
</dbReference>
<keyword evidence="2" id="KW-0521">NADP</keyword>
<accession>A0A6V8KIT3</accession>
<dbReference type="CDD" id="cd07100">
    <property type="entry name" value="ALDH_SSADH1_GabD1"/>
    <property type="match status" value="1"/>
</dbReference>
<dbReference type="RefSeq" id="WP_173061085.1">
    <property type="nucleotide sequence ID" value="NZ_BAABGO010000031.1"/>
</dbReference>
<dbReference type="InterPro" id="IPR015590">
    <property type="entry name" value="Aldehyde_DH_dom"/>
</dbReference>
<dbReference type="PANTHER" id="PTHR43217:SF1">
    <property type="entry name" value="SUCCINATE SEMIALDEHYDE DEHYDROGENASE [NAD(P)+] SAD"/>
    <property type="match status" value="1"/>
</dbReference>
<keyword evidence="6" id="KW-1185">Reference proteome</keyword>
<gene>
    <name evidence="5" type="primary">gabD1</name>
    <name evidence="5" type="ORF">Phou_057970</name>
</gene>
<dbReference type="Proteomes" id="UP000482800">
    <property type="component" value="Unassembled WGS sequence"/>
</dbReference>
<dbReference type="AlphaFoldDB" id="A0A6V8KIT3"/>
<dbReference type="PANTHER" id="PTHR43217">
    <property type="entry name" value="SUCCINATE SEMIALDEHYDE DEHYDROGENASE [NAD(P)+] SAD"/>
    <property type="match status" value="1"/>
</dbReference>
<dbReference type="EMBL" id="BLPF01000002">
    <property type="protein sequence ID" value="GFJ81617.1"/>
    <property type="molecule type" value="Genomic_DNA"/>
</dbReference>
<dbReference type="Pfam" id="PF00171">
    <property type="entry name" value="Aldedh"/>
    <property type="match status" value="1"/>
</dbReference>
<comment type="caution">
    <text evidence="5">The sequence shown here is derived from an EMBL/GenBank/DDBJ whole genome shotgun (WGS) entry which is preliminary data.</text>
</comment>
<dbReference type="InterPro" id="IPR016161">
    <property type="entry name" value="Ald_DH/histidinol_DH"/>
</dbReference>
<protein>
    <submittedName>
        <fullName evidence="5">NADP-dependent succinic semialdehyde dehydrogenase</fullName>
    </submittedName>
</protein>
<evidence type="ECO:0000256" key="3">
    <source>
        <dbReference type="ARBA" id="ARBA00023002"/>
    </source>
</evidence>
<evidence type="ECO:0000313" key="5">
    <source>
        <dbReference type="EMBL" id="GFJ81617.1"/>
    </source>
</evidence>
<evidence type="ECO:0000259" key="4">
    <source>
        <dbReference type="Pfam" id="PF00171"/>
    </source>
</evidence>
<name>A0A6V8KIT3_9ACTN</name>
<dbReference type="Gene3D" id="3.40.309.10">
    <property type="entry name" value="Aldehyde Dehydrogenase, Chain A, domain 2"/>
    <property type="match status" value="1"/>
</dbReference>
<dbReference type="GO" id="GO:0004777">
    <property type="term" value="F:succinate-semialdehyde dehydrogenase (NAD+) activity"/>
    <property type="evidence" value="ECO:0007669"/>
    <property type="project" value="TreeGrafter"/>
</dbReference>
<dbReference type="FunFam" id="3.40.605.10:FF:000012">
    <property type="entry name" value="NAD-dependent succinate-semialdehyde dehydrogenase"/>
    <property type="match status" value="1"/>
</dbReference>
<evidence type="ECO:0000256" key="1">
    <source>
        <dbReference type="ARBA" id="ARBA00009986"/>
    </source>
</evidence>
<organism evidence="5 6">
    <name type="scientific">Phytohabitans houttuyneae</name>
    <dbReference type="NCBI Taxonomy" id="1076126"/>
    <lineage>
        <taxon>Bacteria</taxon>
        <taxon>Bacillati</taxon>
        <taxon>Actinomycetota</taxon>
        <taxon>Actinomycetes</taxon>
        <taxon>Micromonosporales</taxon>
        <taxon>Micromonosporaceae</taxon>
    </lineage>
</organism>
<dbReference type="InterPro" id="IPR016162">
    <property type="entry name" value="Ald_DH_N"/>
</dbReference>
<dbReference type="InterPro" id="IPR054988">
    <property type="entry name" value="AldDh_AldH"/>
</dbReference>
<sequence length="458" mass="48409">MPIATVNPATGQTLKTFEAHTAEQVERILARAHATNGALAATTFAQRGAWMRRAADLLDAEAAELAALIATEMGKTLPTAAYEVAKSARGMRHYAEHAEAYLADERPVPPAEVGASDARVVYQPLGTILAVMPWNYPFWQVIRFAAPALMAGNTALLKHASSVPQCALYLGELFTRAGFPAGAFQTLLLEAARTTRLLDDPRVRAVTLTGSVGAGAAVAEAAGRNIKKSVLELGGTDVFIVLPSADVAKAAEAGVASRTQNSGQSCIAAKRFYVHEAVYAEFEERFVAGMAAQKAGDPFAADTSFGPLATEQGRADAHALVEDARSKGATVRTGGAVPDGPGWFYPATVLTGVTPRMRIYREECFGPVACLYPVRDLAEAVERANDSPFGLSSSVWTSDPDEITALAARIEAGAVFVNGNTASFPQLPFGGIKDSGYGRELSGFGIREFVNVKTVWVS</sequence>